<proteinExistence type="predicted"/>
<reference evidence="1" key="1">
    <citation type="submission" date="2020-08" db="EMBL/GenBank/DDBJ databases">
        <title>Genome sequencing and assembly of the red palm weevil Rhynchophorus ferrugineus.</title>
        <authorList>
            <person name="Dias G.B."/>
            <person name="Bergman C.M."/>
            <person name="Manee M."/>
        </authorList>
    </citation>
    <scope>NUCLEOTIDE SEQUENCE</scope>
    <source>
        <strain evidence="1">AA-2017</strain>
        <tissue evidence="1">Whole larva</tissue>
    </source>
</reference>
<accession>A0A834IG68</accession>
<name>A0A834IG68_RHYFE</name>
<evidence type="ECO:0000313" key="2">
    <source>
        <dbReference type="Proteomes" id="UP000625711"/>
    </source>
</evidence>
<gene>
    <name evidence="1" type="ORF">GWI33_006298</name>
</gene>
<keyword evidence="2" id="KW-1185">Reference proteome</keyword>
<evidence type="ECO:0000313" key="1">
    <source>
        <dbReference type="EMBL" id="KAF7280205.1"/>
    </source>
</evidence>
<protein>
    <submittedName>
        <fullName evidence="1">Uncharacterized protein</fullName>
    </submittedName>
</protein>
<comment type="caution">
    <text evidence="1">The sequence shown here is derived from an EMBL/GenBank/DDBJ whole genome shotgun (WGS) entry which is preliminary data.</text>
</comment>
<sequence length="84" mass="9963">MLRRSRRDRFTERSSLALAAPDFGQYQSCRRSWRSLFFNSTCILVLFANKTAVRIVPINPREFETLTDDTRHRQTNERTDLGRI</sequence>
<dbReference type="EMBL" id="JAACXV010000315">
    <property type="protein sequence ID" value="KAF7280205.1"/>
    <property type="molecule type" value="Genomic_DNA"/>
</dbReference>
<organism evidence="1 2">
    <name type="scientific">Rhynchophorus ferrugineus</name>
    <name type="common">Red palm weevil</name>
    <name type="synonym">Curculio ferrugineus</name>
    <dbReference type="NCBI Taxonomy" id="354439"/>
    <lineage>
        <taxon>Eukaryota</taxon>
        <taxon>Metazoa</taxon>
        <taxon>Ecdysozoa</taxon>
        <taxon>Arthropoda</taxon>
        <taxon>Hexapoda</taxon>
        <taxon>Insecta</taxon>
        <taxon>Pterygota</taxon>
        <taxon>Neoptera</taxon>
        <taxon>Endopterygota</taxon>
        <taxon>Coleoptera</taxon>
        <taxon>Polyphaga</taxon>
        <taxon>Cucujiformia</taxon>
        <taxon>Curculionidae</taxon>
        <taxon>Dryophthorinae</taxon>
        <taxon>Rhynchophorus</taxon>
    </lineage>
</organism>
<dbReference type="AlphaFoldDB" id="A0A834IG68"/>
<dbReference type="Proteomes" id="UP000625711">
    <property type="component" value="Unassembled WGS sequence"/>
</dbReference>